<gene>
    <name evidence="2" type="ORF">PBS001_LOCUS1946</name>
</gene>
<reference evidence="2 3" key="1">
    <citation type="submission" date="2021-11" db="EMBL/GenBank/DDBJ databases">
        <authorList>
            <person name="Islam A."/>
            <person name="Islam S."/>
            <person name="Flora M.S."/>
            <person name="Rahman M."/>
            <person name="Ziaur R.M."/>
            <person name="Epstein J.H."/>
            <person name="Hassan M."/>
            <person name="Klassen M."/>
            <person name="Woodard K."/>
            <person name="Webb A."/>
            <person name="Webby R.J."/>
            <person name="El Zowalaty M.E."/>
        </authorList>
    </citation>
    <scope>NUCLEOTIDE SEQUENCE [LARGE SCALE GENOMIC DNA]</scope>
    <source>
        <strain evidence="2">Pbs1</strain>
    </source>
</reference>
<comment type="caution">
    <text evidence="2">The sequence shown here is derived from an EMBL/GenBank/DDBJ whole genome shotgun (WGS) entry which is preliminary data.</text>
</comment>
<keyword evidence="3" id="KW-1185">Reference proteome</keyword>
<evidence type="ECO:0000256" key="1">
    <source>
        <dbReference type="SAM" id="MobiDB-lite"/>
    </source>
</evidence>
<evidence type="ECO:0000313" key="3">
    <source>
        <dbReference type="Proteomes" id="UP001158986"/>
    </source>
</evidence>
<protein>
    <submittedName>
        <fullName evidence="2">Uncharacterized protein</fullName>
    </submittedName>
</protein>
<dbReference type="Proteomes" id="UP001158986">
    <property type="component" value="Unassembled WGS sequence"/>
</dbReference>
<sequence>MEMSSAPLQVITGRFFRLECNHEQLFQSEYKRSNRTKGLKILRCFPHCCPEHIDRSYCGSSLSVDIRLAKRSDGTAPLKIVQRQVLSVFARFEAVSDVSLRTGECVEVDVIQRALQTGTNLDGQWIAGVLDQPSDMVTMIRALPGGNYHDESRPGSKNSLVFHLNRKACSRWYYDWESGANKAQRLMKHVLKAYIVEQVAVDMDDNFTTISSPEAFTQLYRVLHVVSSPEFTVISYRRAPLDQLQVITHAHAAVQLDKSHIPQHVRRKSPESLTPNSPRSINQIHHRGVIKSTHNASTIPRASDRDVTAWRASKSLLHTAVCNNEAKRRRRKDSNDQEFVPSLEDKLFWEHSNAPVVAVSKNMALLLAFVRWVPLRLYASLVSEIVHLIDQTVLELVSTSMEKKSTKSNCFSRLLFQHAQTEKSMQATGESTLLPLGLEPLLRVALRSVLWLYSGQTCHWIRTFFRQNATSVLDKKVMRLCFLEFLRELEERLHTEVLAATTLRRLSNVAEEVLAAVYSLECFHDRRPLVRQILSGQSFAGWTMFVAQMRETYISATRSPVSVPPRQDSDATFMTAYPPHNAIERSWHGEWYLDVDDVQWGINELRPFASARGKSSGGPRVPDVSLFSLVKLISQIVRFDVAVDIRASTLRIRVPRGLAGCIDCMHLVLDGKDRVFRTFPNGITSCGSDGASGDYIGEMRVEDPDRLVIFLQLFNWSLEQGTPSYRVRINIECHNSCRLSVDGDILETTGLSTLTAEKLSCVSEMSLRAKLEFVQETSAQRHHDGEGAPRDTPAAAWTEYGKFHLGYEKMSKR</sequence>
<evidence type="ECO:0000313" key="2">
    <source>
        <dbReference type="EMBL" id="CAH0515228.1"/>
    </source>
</evidence>
<feature type="region of interest" description="Disordered" evidence="1">
    <location>
        <begin position="261"/>
        <end position="281"/>
    </location>
</feature>
<accession>A0ABN8CVI1</accession>
<name>A0ABN8CVI1_9STRA</name>
<proteinExistence type="predicted"/>
<feature type="compositionally biased region" description="Polar residues" evidence="1">
    <location>
        <begin position="271"/>
        <end position="281"/>
    </location>
</feature>
<organism evidence="2 3">
    <name type="scientific">Peronospora belbahrii</name>
    <dbReference type="NCBI Taxonomy" id="622444"/>
    <lineage>
        <taxon>Eukaryota</taxon>
        <taxon>Sar</taxon>
        <taxon>Stramenopiles</taxon>
        <taxon>Oomycota</taxon>
        <taxon>Peronosporomycetes</taxon>
        <taxon>Peronosporales</taxon>
        <taxon>Peronosporaceae</taxon>
        <taxon>Peronospora</taxon>
    </lineage>
</organism>
<dbReference type="EMBL" id="CAKLCB010000104">
    <property type="protein sequence ID" value="CAH0515228.1"/>
    <property type="molecule type" value="Genomic_DNA"/>
</dbReference>